<evidence type="ECO:0000313" key="3">
    <source>
        <dbReference type="Proteomes" id="UP000269945"/>
    </source>
</evidence>
<keyword evidence="1" id="KW-0472">Membrane</keyword>
<reference evidence="2 3" key="1">
    <citation type="submission" date="2018-10" db="EMBL/GenBank/DDBJ databases">
        <authorList>
            <person name="Ekblom R."/>
            <person name="Jareborg N."/>
        </authorList>
    </citation>
    <scope>NUCLEOTIDE SEQUENCE [LARGE SCALE GENOMIC DNA]</scope>
    <source>
        <tissue evidence="2">Muscle</tissue>
    </source>
</reference>
<organism evidence="2 3">
    <name type="scientific">Gulo gulo</name>
    <name type="common">Wolverine</name>
    <name type="synonym">Gluton</name>
    <dbReference type="NCBI Taxonomy" id="48420"/>
    <lineage>
        <taxon>Eukaryota</taxon>
        <taxon>Metazoa</taxon>
        <taxon>Chordata</taxon>
        <taxon>Craniata</taxon>
        <taxon>Vertebrata</taxon>
        <taxon>Euteleostomi</taxon>
        <taxon>Mammalia</taxon>
        <taxon>Eutheria</taxon>
        <taxon>Laurasiatheria</taxon>
        <taxon>Carnivora</taxon>
        <taxon>Caniformia</taxon>
        <taxon>Musteloidea</taxon>
        <taxon>Mustelidae</taxon>
        <taxon>Guloninae</taxon>
        <taxon>Gulo</taxon>
    </lineage>
</organism>
<proteinExistence type="predicted"/>
<feature type="transmembrane region" description="Helical" evidence="1">
    <location>
        <begin position="6"/>
        <end position="26"/>
    </location>
</feature>
<evidence type="ECO:0000256" key="1">
    <source>
        <dbReference type="SAM" id="Phobius"/>
    </source>
</evidence>
<dbReference type="AlphaFoldDB" id="A0A9X9LGC9"/>
<accession>A0A9X9LGC9</accession>
<sequence>MNTSAYYTYLLLKSLIYSTIIAIGLLEKPALNVNGKSS</sequence>
<evidence type="ECO:0000313" key="2">
    <source>
        <dbReference type="EMBL" id="VCW67618.1"/>
    </source>
</evidence>
<keyword evidence="1" id="KW-0812">Transmembrane</keyword>
<comment type="caution">
    <text evidence="2">The sequence shown here is derived from an EMBL/GenBank/DDBJ whole genome shotgun (WGS) entry which is preliminary data.</text>
</comment>
<name>A0A9X9LGC9_GULGU</name>
<protein>
    <submittedName>
        <fullName evidence="2">Uncharacterized protein</fullName>
    </submittedName>
</protein>
<keyword evidence="3" id="KW-1185">Reference proteome</keyword>
<keyword evidence="1" id="KW-1133">Transmembrane helix</keyword>
<dbReference type="Proteomes" id="UP000269945">
    <property type="component" value="Unassembled WGS sequence"/>
</dbReference>
<gene>
    <name evidence="2" type="ORF">BN2614_LOCUS1</name>
</gene>
<dbReference type="EMBL" id="CYRY02002910">
    <property type="protein sequence ID" value="VCW67618.1"/>
    <property type="molecule type" value="Genomic_DNA"/>
</dbReference>